<feature type="transmembrane region" description="Helical" evidence="2">
    <location>
        <begin position="302"/>
        <end position="322"/>
    </location>
</feature>
<feature type="transmembrane region" description="Helical" evidence="2">
    <location>
        <begin position="549"/>
        <end position="567"/>
    </location>
</feature>
<keyword evidence="2" id="KW-1133">Transmembrane helix</keyword>
<name>A0A7Y2E664_UNCEI</name>
<keyword evidence="2" id="KW-0472">Membrane</keyword>
<proteinExistence type="predicted"/>
<feature type="region of interest" description="Disordered" evidence="1">
    <location>
        <begin position="110"/>
        <end position="129"/>
    </location>
</feature>
<sequence>VLARCLEQDPSKRPPSAYSILAALPGGDPLAAALAAGEIPSLELVADSGGDKTLPVLPAILSLLTVMVAVLGVAHLQGRLLKPLTQPKAVLTAQADVLFEELTGKEPPRFSASGFLRQSPDSTLGANSEKLPSSEAFWKIWSSNTLLSKDFHYGGINETALGRLTLGETGMIITMDGELRGFRFVHPDTIGWELPDDHSGVFEAMNLNPSDYRQVTNQGIVKWKGAGGNGDPTEITAQYMSGNLSSITTTGPQIRTEPLLHPPLSRPEIPFFAVILTQLIPLVVSLLFAWRNVRLGRADFRGATTFASIVVVGYLLQWVFLISLNEMSLGTALTHLSAGAPFGHALVHGVSVWFAYLAVEPFMRRIRPGSLTSWVRLVDHRWRDALIGRDILAGLVIGSLTLLFYILIAHVLAPSFPNALGKMIIVSAGIGGMSGSLAPLFYAIAWAPTLILLSLVLFLLLRLIVRRDRIAIAAFFLVGGIISLYYFLNPADLTVAGLLAAAIFGGITLLFTLLRFGVLAAVIYGFVIVLGQAPWSLDFGAWYGPMSMLSPAVVILFALWAAFIAVGDRVSAVLEES</sequence>
<feature type="transmembrane region" description="Helical" evidence="2">
    <location>
        <begin position="518"/>
        <end position="537"/>
    </location>
</feature>
<keyword evidence="2" id="KW-0812">Transmembrane</keyword>
<evidence type="ECO:0000313" key="4">
    <source>
        <dbReference type="Proteomes" id="UP000547674"/>
    </source>
</evidence>
<feature type="transmembrane region" description="Helical" evidence="2">
    <location>
        <begin position="494"/>
        <end position="511"/>
    </location>
</feature>
<accession>A0A7Y2E664</accession>
<evidence type="ECO:0000313" key="3">
    <source>
        <dbReference type="EMBL" id="NNF05891.1"/>
    </source>
</evidence>
<feature type="non-terminal residue" evidence="3">
    <location>
        <position position="1"/>
    </location>
</feature>
<evidence type="ECO:0000256" key="2">
    <source>
        <dbReference type="SAM" id="Phobius"/>
    </source>
</evidence>
<feature type="transmembrane region" description="Helical" evidence="2">
    <location>
        <begin position="56"/>
        <end position="76"/>
    </location>
</feature>
<feature type="transmembrane region" description="Helical" evidence="2">
    <location>
        <begin position="269"/>
        <end position="290"/>
    </location>
</feature>
<feature type="transmembrane region" description="Helical" evidence="2">
    <location>
        <begin position="391"/>
        <end position="413"/>
    </location>
</feature>
<comment type="caution">
    <text evidence="3">The sequence shown here is derived from an EMBL/GenBank/DDBJ whole genome shotgun (WGS) entry which is preliminary data.</text>
</comment>
<feature type="transmembrane region" description="Helical" evidence="2">
    <location>
        <begin position="342"/>
        <end position="359"/>
    </location>
</feature>
<gene>
    <name evidence="3" type="ORF">HKN21_03960</name>
</gene>
<feature type="transmembrane region" description="Helical" evidence="2">
    <location>
        <begin position="470"/>
        <end position="488"/>
    </location>
</feature>
<dbReference type="Proteomes" id="UP000547674">
    <property type="component" value="Unassembled WGS sequence"/>
</dbReference>
<organism evidence="3 4">
    <name type="scientific">Eiseniibacteriota bacterium</name>
    <dbReference type="NCBI Taxonomy" id="2212470"/>
    <lineage>
        <taxon>Bacteria</taxon>
        <taxon>Candidatus Eiseniibacteriota</taxon>
    </lineage>
</organism>
<protein>
    <submittedName>
        <fullName evidence="3">Uncharacterized protein</fullName>
    </submittedName>
</protein>
<reference evidence="3 4" key="1">
    <citation type="submission" date="2020-03" db="EMBL/GenBank/DDBJ databases">
        <title>Metabolic flexibility allows generalist bacteria to become dominant in a frequently disturbed ecosystem.</title>
        <authorList>
            <person name="Chen Y.-J."/>
            <person name="Leung P.M."/>
            <person name="Bay S.K."/>
            <person name="Hugenholtz P."/>
            <person name="Kessler A.J."/>
            <person name="Shelley G."/>
            <person name="Waite D.W."/>
            <person name="Cook P.L."/>
            <person name="Greening C."/>
        </authorList>
    </citation>
    <scope>NUCLEOTIDE SEQUENCE [LARGE SCALE GENOMIC DNA]</scope>
    <source>
        <strain evidence="3">SS_bin_28</strain>
    </source>
</reference>
<feature type="transmembrane region" description="Helical" evidence="2">
    <location>
        <begin position="440"/>
        <end position="463"/>
    </location>
</feature>
<dbReference type="EMBL" id="JABDJR010000149">
    <property type="protein sequence ID" value="NNF05891.1"/>
    <property type="molecule type" value="Genomic_DNA"/>
</dbReference>
<evidence type="ECO:0000256" key="1">
    <source>
        <dbReference type="SAM" id="MobiDB-lite"/>
    </source>
</evidence>
<dbReference type="AlphaFoldDB" id="A0A7Y2E664"/>